<dbReference type="Proteomes" id="UP001166286">
    <property type="component" value="Unassembled WGS sequence"/>
</dbReference>
<feature type="region of interest" description="Disordered" evidence="1">
    <location>
        <begin position="1"/>
        <end position="26"/>
    </location>
</feature>
<feature type="compositionally biased region" description="Polar residues" evidence="1">
    <location>
        <begin position="83"/>
        <end position="97"/>
    </location>
</feature>
<evidence type="ECO:0000313" key="4">
    <source>
        <dbReference type="Proteomes" id="UP001166286"/>
    </source>
</evidence>
<proteinExistence type="predicted"/>
<protein>
    <submittedName>
        <fullName evidence="3">Uncharacterized protein</fullName>
    </submittedName>
</protein>
<keyword evidence="2" id="KW-0812">Transmembrane</keyword>
<evidence type="ECO:0000256" key="2">
    <source>
        <dbReference type="SAM" id="Phobius"/>
    </source>
</evidence>
<feature type="transmembrane region" description="Helical" evidence="2">
    <location>
        <begin position="40"/>
        <end position="61"/>
    </location>
</feature>
<comment type="caution">
    <text evidence="3">The sequence shown here is derived from an EMBL/GenBank/DDBJ whole genome shotgun (WGS) entry which is preliminary data.</text>
</comment>
<evidence type="ECO:0000256" key="1">
    <source>
        <dbReference type="SAM" id="MobiDB-lite"/>
    </source>
</evidence>
<feature type="compositionally biased region" description="Basic and acidic residues" evidence="1">
    <location>
        <begin position="101"/>
        <end position="119"/>
    </location>
</feature>
<keyword evidence="2" id="KW-1133">Transmembrane helix</keyword>
<feature type="region of interest" description="Disordered" evidence="1">
    <location>
        <begin position="71"/>
        <end position="138"/>
    </location>
</feature>
<keyword evidence="4" id="KW-1185">Reference proteome</keyword>
<organism evidence="3 4">
    <name type="scientific">Cladonia borealis</name>
    <dbReference type="NCBI Taxonomy" id="184061"/>
    <lineage>
        <taxon>Eukaryota</taxon>
        <taxon>Fungi</taxon>
        <taxon>Dikarya</taxon>
        <taxon>Ascomycota</taxon>
        <taxon>Pezizomycotina</taxon>
        <taxon>Lecanoromycetes</taxon>
        <taxon>OSLEUM clade</taxon>
        <taxon>Lecanoromycetidae</taxon>
        <taxon>Lecanorales</taxon>
        <taxon>Lecanorineae</taxon>
        <taxon>Cladoniaceae</taxon>
        <taxon>Cladonia</taxon>
    </lineage>
</organism>
<sequence length="155" mass="16720">MTTTSASLPEIANSTISSTPHSGSTTKLIVSPRLDKSKKIGIGVGVSFATLFLVSLVAFIWRKGRLRSAAITAEKQGDGSDKQGGTSASEGHNQPYLQQKAELEAEERQTHELEARQRIYELSGESGMNEIPAGKHEQQLAVMRSRQELSGGEHS</sequence>
<gene>
    <name evidence="3" type="ORF">JMJ35_010550</name>
</gene>
<reference evidence="3" key="1">
    <citation type="submission" date="2023-03" db="EMBL/GenBank/DDBJ databases">
        <title>Complete genome of Cladonia borealis.</title>
        <authorList>
            <person name="Park H."/>
        </authorList>
    </citation>
    <scope>NUCLEOTIDE SEQUENCE</scope>
    <source>
        <strain evidence="3">ANT050790</strain>
    </source>
</reference>
<keyword evidence="2" id="KW-0472">Membrane</keyword>
<dbReference type="AlphaFoldDB" id="A0AA39QQ57"/>
<evidence type="ECO:0000313" key="3">
    <source>
        <dbReference type="EMBL" id="KAK0507092.1"/>
    </source>
</evidence>
<dbReference type="EMBL" id="JAFEKC020000025">
    <property type="protein sequence ID" value="KAK0507092.1"/>
    <property type="molecule type" value="Genomic_DNA"/>
</dbReference>
<accession>A0AA39QQ57</accession>
<name>A0AA39QQ57_9LECA</name>